<accession>U2LLW5</accession>
<dbReference type="eggNOG" id="COG2931">
    <property type="taxonomic scope" value="Bacteria"/>
</dbReference>
<feature type="region of interest" description="Disordered" evidence="1">
    <location>
        <begin position="261"/>
        <end position="282"/>
    </location>
</feature>
<dbReference type="EMBL" id="AWVF01000417">
    <property type="protein sequence ID" value="ERJ88088.1"/>
    <property type="molecule type" value="Genomic_DNA"/>
</dbReference>
<dbReference type="PANTHER" id="PTHR24637">
    <property type="entry name" value="COLLAGEN"/>
    <property type="match status" value="1"/>
</dbReference>
<proteinExistence type="predicted"/>
<evidence type="ECO:0000256" key="1">
    <source>
        <dbReference type="SAM" id="MobiDB-lite"/>
    </source>
</evidence>
<protein>
    <recommendedName>
        <fullName evidence="4">Collagen triple helix repeat protein</fullName>
    </recommendedName>
</protein>
<dbReference type="AlphaFoldDB" id="U2LLW5"/>
<gene>
    <name evidence="2" type="ORF">RUMCAL_03178</name>
</gene>
<name>U2LLW5_9FIRM</name>
<sequence>MIKFLVKGQNIETLEHEVIAADQIAFVKIHFVFDNSWKPLHKVVQFTQDEFTYNRVLGFDETSCHLPAELAAGAVKMSLFGYDAESSETVRATTVVKTLHIRPSGFDGESSNVPPTPDLYQQLLQKISEKGADGKSAFEIAVENGFIGTEAEWLESLKGKDGKDGVDGKNGQDGKDGIDGKSAYEIAIANGYFGTESEWLESLKGKNGIDGQPGKDGIDGTNGQDGKDGIDGTPGTDGKSAYIIAVEHGFTGTETEWLESLKGKDGTDGQPGKDGVDGKDGVTPDMSDYPNKADFEALQQKLQSLQDSTMDYIMGLTSRCDSFDTEIQEIDANAQQLRDSVQFDFQTKEEEILALETRIIALESRSGIEYITVFSSGSDALQKYGESVYTYYNDGYRSLAGFAESYPHFCCTENDYALYFNQSDFSWAGTVFVLCLTPVALTSSMNLILSYTVGASQDAEFYLVKKTDKTGAELAQYIYEEIQAGNAVTLQFKWLYSDTYISVMQSLENVPDGEYYLAFKGTSDNSHPMIKSIKFMGG</sequence>
<keyword evidence="3" id="KW-1185">Reference proteome</keyword>
<dbReference type="RefSeq" id="WP_021681406.1">
    <property type="nucleotide sequence ID" value="NZ_KI260345.1"/>
</dbReference>
<reference evidence="2 3" key="1">
    <citation type="submission" date="2013-07" db="EMBL/GenBank/DDBJ databases">
        <authorList>
            <person name="Weinstock G."/>
            <person name="Sodergren E."/>
            <person name="Wylie T."/>
            <person name="Fulton L."/>
            <person name="Fulton R."/>
            <person name="Fronick C."/>
            <person name="O'Laughlin M."/>
            <person name="Godfrey J."/>
            <person name="Miner T."/>
            <person name="Herter B."/>
            <person name="Appelbaum E."/>
            <person name="Cordes M."/>
            <person name="Lek S."/>
            <person name="Wollam A."/>
            <person name="Pepin K.H."/>
            <person name="Palsikar V.B."/>
            <person name="Mitreva M."/>
            <person name="Wilson R.K."/>
        </authorList>
    </citation>
    <scope>NUCLEOTIDE SEQUENCE [LARGE SCALE GENOMIC DNA]</scope>
    <source>
        <strain evidence="2 3">ATCC 27760</strain>
    </source>
</reference>
<evidence type="ECO:0000313" key="3">
    <source>
        <dbReference type="Proteomes" id="UP000016662"/>
    </source>
</evidence>
<dbReference type="PANTHER" id="PTHR24637:SF417">
    <property type="entry name" value="COL_CUTICLE_N DOMAIN-CONTAINING PROTEIN"/>
    <property type="match status" value="1"/>
</dbReference>
<dbReference type="STRING" id="411473.RUMCAL_03178"/>
<evidence type="ECO:0000313" key="2">
    <source>
        <dbReference type="EMBL" id="ERJ88088.1"/>
    </source>
</evidence>
<dbReference type="PATRIC" id="fig|411473.3.peg.2661"/>
<dbReference type="Proteomes" id="UP000016662">
    <property type="component" value="Unassembled WGS sequence"/>
</dbReference>
<evidence type="ECO:0008006" key="4">
    <source>
        <dbReference type="Google" id="ProtNLM"/>
    </source>
</evidence>
<organism evidence="2 3">
    <name type="scientific">Ruminococcus callidus ATCC 27760</name>
    <dbReference type="NCBI Taxonomy" id="411473"/>
    <lineage>
        <taxon>Bacteria</taxon>
        <taxon>Bacillati</taxon>
        <taxon>Bacillota</taxon>
        <taxon>Clostridia</taxon>
        <taxon>Eubacteriales</taxon>
        <taxon>Oscillospiraceae</taxon>
        <taxon>Ruminococcus</taxon>
    </lineage>
</organism>
<feature type="region of interest" description="Disordered" evidence="1">
    <location>
        <begin position="204"/>
        <end position="238"/>
    </location>
</feature>
<feature type="region of interest" description="Disordered" evidence="1">
    <location>
        <begin position="158"/>
        <end position="179"/>
    </location>
</feature>
<dbReference type="HOGENOM" id="CLU_506109_0_0_9"/>
<comment type="caution">
    <text evidence="2">The sequence shown here is derived from an EMBL/GenBank/DDBJ whole genome shotgun (WGS) entry which is preliminary data.</text>
</comment>